<dbReference type="AlphaFoldDB" id="A0AAP0M4Z0"/>
<dbReference type="EMBL" id="JBCGBO010000005">
    <property type="protein sequence ID" value="KAK9198152.1"/>
    <property type="molecule type" value="Genomic_DNA"/>
</dbReference>
<comment type="caution">
    <text evidence="4">The sequence shown here is derived from an EMBL/GenBank/DDBJ whole genome shotgun (WGS) entry which is preliminary data.</text>
</comment>
<reference evidence="4 5" key="1">
    <citation type="submission" date="2024-05" db="EMBL/GenBank/DDBJ databases">
        <title>Haplotype-resolved chromosome-level genome assembly of Huyou (Citrus changshanensis).</title>
        <authorList>
            <person name="Miao C."/>
            <person name="Chen W."/>
            <person name="Wu Y."/>
            <person name="Wang L."/>
            <person name="Zhao S."/>
            <person name="Grierson D."/>
            <person name="Xu C."/>
            <person name="Chen K."/>
        </authorList>
    </citation>
    <scope>NUCLEOTIDE SEQUENCE [LARGE SCALE GENOMIC DNA]</scope>
    <source>
        <strain evidence="4">01-14</strain>
        <tissue evidence="4">Leaf</tissue>
    </source>
</reference>
<dbReference type="PANTHER" id="PTHR22844">
    <property type="entry name" value="F-BOX AND WD40 DOMAIN PROTEIN"/>
    <property type="match status" value="1"/>
</dbReference>
<dbReference type="PROSITE" id="PS50082">
    <property type="entry name" value="WD_REPEATS_2"/>
    <property type="match status" value="3"/>
</dbReference>
<dbReference type="SMART" id="SM00320">
    <property type="entry name" value="WD40"/>
    <property type="match status" value="7"/>
</dbReference>
<dbReference type="Pfam" id="PF00400">
    <property type="entry name" value="WD40"/>
    <property type="match status" value="4"/>
</dbReference>
<dbReference type="InterPro" id="IPR015943">
    <property type="entry name" value="WD40/YVTN_repeat-like_dom_sf"/>
</dbReference>
<feature type="repeat" description="WD" evidence="3">
    <location>
        <begin position="179"/>
        <end position="210"/>
    </location>
</feature>
<evidence type="ECO:0000313" key="5">
    <source>
        <dbReference type="Proteomes" id="UP001428341"/>
    </source>
</evidence>
<dbReference type="InterPro" id="IPR001680">
    <property type="entry name" value="WD40_rpt"/>
</dbReference>
<evidence type="ECO:0000256" key="1">
    <source>
        <dbReference type="ARBA" id="ARBA00022574"/>
    </source>
</evidence>
<keyword evidence="5" id="KW-1185">Reference proteome</keyword>
<protein>
    <submittedName>
        <fullName evidence="4">Uncharacterized protein</fullName>
    </submittedName>
</protein>
<dbReference type="Gene3D" id="2.130.10.10">
    <property type="entry name" value="YVTN repeat-like/Quinoprotein amine dehydrogenase"/>
    <property type="match status" value="3"/>
</dbReference>
<sequence>MSHLHSVSSEAFKHHCIASLKIPSPDPHHMIISCLAVHNSLLYAASLNEINVFDLISDYSHVDTFSNDLSSSGSVKSITFHITKIFTAHQDCKIRVWQITASRQHQLVSTLPTVKDRLIRSVLPNNYVTVRRHKKRLWLEHWDAVSDLVVKQGLMYSVSWDRSFKIWNASNYKCLESVNKAHEDAVNAVAVSDNGVVYTGSADGRIRVWERSVVDHNKERKSKHMLVTTLVKHKSTVNALALNGDGSLLFSGGCDRWIVVWEREREKDGDGHHRMVFAEALWGHTGAVLCLINVGDLLASGSADRTVRIWQRGKENCYRCMAFLEGHEKPVKSLVAISSSSSASNGIVSIGSGSVNGEIKVWDVYWDNNDNFNKKFI</sequence>
<dbReference type="InterPro" id="IPR036322">
    <property type="entry name" value="WD40_repeat_dom_sf"/>
</dbReference>
<dbReference type="InterPro" id="IPR045182">
    <property type="entry name" value="JINGUBANG-like"/>
</dbReference>
<keyword evidence="2" id="KW-0677">Repeat</keyword>
<dbReference type="PRINTS" id="PR00320">
    <property type="entry name" value="GPROTEINBRPT"/>
</dbReference>
<evidence type="ECO:0000256" key="2">
    <source>
        <dbReference type="ARBA" id="ARBA00022737"/>
    </source>
</evidence>
<dbReference type="FunFam" id="2.130.10.10:FF:000775">
    <property type="entry name" value="BnaA09g28200D protein"/>
    <property type="match status" value="1"/>
</dbReference>
<dbReference type="Proteomes" id="UP001428341">
    <property type="component" value="Unassembled WGS sequence"/>
</dbReference>
<dbReference type="PANTHER" id="PTHR22844:SF324">
    <property type="entry name" value="TRANSDUCIN_WD40 REPEAT PROTEIN"/>
    <property type="match status" value="1"/>
</dbReference>
<dbReference type="PROSITE" id="PS50294">
    <property type="entry name" value="WD_REPEATS_REGION"/>
    <property type="match status" value="2"/>
</dbReference>
<keyword evidence="1 3" id="KW-0853">WD repeat</keyword>
<organism evidence="4 5">
    <name type="scientific">Citrus x changshan-huyou</name>
    <dbReference type="NCBI Taxonomy" id="2935761"/>
    <lineage>
        <taxon>Eukaryota</taxon>
        <taxon>Viridiplantae</taxon>
        <taxon>Streptophyta</taxon>
        <taxon>Embryophyta</taxon>
        <taxon>Tracheophyta</taxon>
        <taxon>Spermatophyta</taxon>
        <taxon>Magnoliopsida</taxon>
        <taxon>eudicotyledons</taxon>
        <taxon>Gunneridae</taxon>
        <taxon>Pentapetalae</taxon>
        <taxon>rosids</taxon>
        <taxon>malvids</taxon>
        <taxon>Sapindales</taxon>
        <taxon>Rutaceae</taxon>
        <taxon>Aurantioideae</taxon>
        <taxon>Citrus</taxon>
    </lineage>
</organism>
<feature type="repeat" description="WD" evidence="3">
    <location>
        <begin position="281"/>
        <end position="311"/>
    </location>
</feature>
<evidence type="ECO:0000256" key="3">
    <source>
        <dbReference type="PROSITE-ProRule" id="PRU00221"/>
    </source>
</evidence>
<proteinExistence type="predicted"/>
<feature type="repeat" description="WD" evidence="3">
    <location>
        <begin position="230"/>
        <end position="262"/>
    </location>
</feature>
<evidence type="ECO:0000313" key="4">
    <source>
        <dbReference type="EMBL" id="KAK9198152.1"/>
    </source>
</evidence>
<accession>A0AAP0M4Z0</accession>
<gene>
    <name evidence="4" type="ORF">WN944_013335</name>
</gene>
<dbReference type="SUPFAM" id="SSF50978">
    <property type="entry name" value="WD40 repeat-like"/>
    <property type="match status" value="1"/>
</dbReference>
<name>A0AAP0M4Z0_9ROSI</name>
<dbReference type="InterPro" id="IPR020472">
    <property type="entry name" value="WD40_PAC1"/>
</dbReference>